<dbReference type="GO" id="GO:0004497">
    <property type="term" value="F:monooxygenase activity"/>
    <property type="evidence" value="ECO:0007669"/>
    <property type="project" value="UniProtKB-KW"/>
</dbReference>
<organism evidence="10 11">
    <name type="scientific">Methylorubrum extorquens</name>
    <name type="common">Methylobacterium dichloromethanicum</name>
    <name type="synonym">Methylobacterium extorquens</name>
    <dbReference type="NCBI Taxonomy" id="408"/>
    <lineage>
        <taxon>Bacteria</taxon>
        <taxon>Pseudomonadati</taxon>
        <taxon>Pseudomonadota</taxon>
        <taxon>Alphaproteobacteria</taxon>
        <taxon>Hyphomicrobiales</taxon>
        <taxon>Methylobacteriaceae</taxon>
        <taxon>Methylorubrum</taxon>
    </lineage>
</organism>
<gene>
    <name evidence="10" type="ORF">KEC54_28030</name>
</gene>
<evidence type="ECO:0000256" key="2">
    <source>
        <dbReference type="ARBA" id="ARBA00022617"/>
    </source>
</evidence>
<dbReference type="PANTHER" id="PTHR24291">
    <property type="entry name" value="CYTOCHROME P450 FAMILY 4"/>
    <property type="match status" value="1"/>
</dbReference>
<evidence type="ECO:0000256" key="4">
    <source>
        <dbReference type="ARBA" id="ARBA00023002"/>
    </source>
</evidence>
<dbReference type="InterPro" id="IPR017972">
    <property type="entry name" value="Cyt_P450_CS"/>
</dbReference>
<proteinExistence type="inferred from homology"/>
<dbReference type="PRINTS" id="PR00463">
    <property type="entry name" value="EP450I"/>
</dbReference>
<keyword evidence="5 7" id="KW-0408">Iron</keyword>
<evidence type="ECO:0000256" key="6">
    <source>
        <dbReference type="ARBA" id="ARBA00023033"/>
    </source>
</evidence>
<protein>
    <submittedName>
        <fullName evidence="10">Cytochrome P450</fullName>
    </submittedName>
</protein>
<keyword evidence="6 8" id="KW-0503">Monooxygenase</keyword>
<dbReference type="GO" id="GO:0016705">
    <property type="term" value="F:oxidoreductase activity, acting on paired donors, with incorporation or reduction of molecular oxygen"/>
    <property type="evidence" value="ECO:0007669"/>
    <property type="project" value="InterPro"/>
</dbReference>
<dbReference type="PROSITE" id="PS00086">
    <property type="entry name" value="CYTOCHROME_P450"/>
    <property type="match status" value="1"/>
</dbReference>
<dbReference type="CDD" id="cd20620">
    <property type="entry name" value="CYP132-like"/>
    <property type="match status" value="1"/>
</dbReference>
<reference evidence="10" key="1">
    <citation type="journal article" date="2022" name="Biotechnol. Bioprocess Eng.">
        <title>Pan-genome Analysis Reveals Comparative Genomic Features of Central Metabolic Pathways in Methylorubrum extorquens.</title>
        <authorList>
            <person name="Lee G.M."/>
            <person name="Scott-Nevros Z.K."/>
            <person name="Lee S.-M."/>
            <person name="Kim D."/>
        </authorList>
    </citation>
    <scope>NUCLEOTIDE SEQUENCE</scope>
    <source>
        <strain evidence="10">ATCC 55366</strain>
    </source>
</reference>
<dbReference type="InterPro" id="IPR001128">
    <property type="entry name" value="Cyt_P450"/>
</dbReference>
<feature type="region of interest" description="Disordered" evidence="9">
    <location>
        <begin position="1"/>
        <end position="24"/>
    </location>
</feature>
<dbReference type="GO" id="GO:0020037">
    <property type="term" value="F:heme binding"/>
    <property type="evidence" value="ECO:0007669"/>
    <property type="project" value="InterPro"/>
</dbReference>
<dbReference type="Pfam" id="PF00067">
    <property type="entry name" value="p450"/>
    <property type="match status" value="1"/>
</dbReference>
<dbReference type="Proteomes" id="UP001223720">
    <property type="component" value="Chromosome"/>
</dbReference>
<dbReference type="SUPFAM" id="SSF48264">
    <property type="entry name" value="Cytochrome P450"/>
    <property type="match status" value="1"/>
</dbReference>
<dbReference type="EMBL" id="CP073633">
    <property type="protein sequence ID" value="WHQ70106.1"/>
    <property type="molecule type" value="Genomic_DNA"/>
</dbReference>
<dbReference type="Gene3D" id="1.10.630.10">
    <property type="entry name" value="Cytochrome P450"/>
    <property type="match status" value="1"/>
</dbReference>
<evidence type="ECO:0000256" key="1">
    <source>
        <dbReference type="ARBA" id="ARBA00010617"/>
    </source>
</evidence>
<dbReference type="InterPro" id="IPR036396">
    <property type="entry name" value="Cyt_P450_sf"/>
</dbReference>
<dbReference type="PRINTS" id="PR00385">
    <property type="entry name" value="P450"/>
</dbReference>
<keyword evidence="3 7" id="KW-0479">Metal-binding</keyword>
<dbReference type="AlphaFoldDB" id="A0AAX3WHZ2"/>
<evidence type="ECO:0000256" key="7">
    <source>
        <dbReference type="PIRSR" id="PIRSR602401-1"/>
    </source>
</evidence>
<dbReference type="PANTHER" id="PTHR24291:SF50">
    <property type="entry name" value="BIFUNCTIONAL ALBAFLAVENONE MONOOXYGENASE_TERPENE SYNTHASE"/>
    <property type="match status" value="1"/>
</dbReference>
<dbReference type="InterPro" id="IPR002401">
    <property type="entry name" value="Cyt_P450_E_grp-I"/>
</dbReference>
<evidence type="ECO:0000256" key="8">
    <source>
        <dbReference type="RuleBase" id="RU000461"/>
    </source>
</evidence>
<comment type="cofactor">
    <cofactor evidence="7">
        <name>heme</name>
        <dbReference type="ChEBI" id="CHEBI:30413"/>
    </cofactor>
</comment>
<evidence type="ECO:0000256" key="9">
    <source>
        <dbReference type="SAM" id="MobiDB-lite"/>
    </source>
</evidence>
<dbReference type="InterPro" id="IPR050196">
    <property type="entry name" value="Cytochrome_P450_Monoox"/>
</dbReference>
<dbReference type="RefSeq" id="WP_283535672.1">
    <property type="nucleotide sequence ID" value="NZ_CP073633.1"/>
</dbReference>
<evidence type="ECO:0000256" key="5">
    <source>
        <dbReference type="ARBA" id="ARBA00023004"/>
    </source>
</evidence>
<keyword evidence="4 8" id="KW-0560">Oxidoreductase</keyword>
<name>A0AAX3WHZ2_METEX</name>
<feature type="binding site" description="axial binding residue" evidence="7">
    <location>
        <position position="407"/>
    </location>
    <ligand>
        <name>heme</name>
        <dbReference type="ChEBI" id="CHEBI:30413"/>
    </ligand>
    <ligandPart>
        <name>Fe</name>
        <dbReference type="ChEBI" id="CHEBI:18248"/>
    </ligandPart>
</feature>
<accession>A0AAX3WHZ2</accession>
<evidence type="ECO:0000256" key="3">
    <source>
        <dbReference type="ARBA" id="ARBA00022723"/>
    </source>
</evidence>
<evidence type="ECO:0000313" key="10">
    <source>
        <dbReference type="EMBL" id="WHQ70106.1"/>
    </source>
</evidence>
<sequence length="466" mass="52188">MLQDSKPASQFDRPVHTDTSPPGPKGWPLLGSLIGFARDPLSFLTACSRQYGDVVAFRTAGQLMLVLTCPREIERVLVKEHQNFPKNEHFWRQVTALFGNGLLTSKRAFWQRQRRLAAPAFAGPMLVSYADAMARESMLTAEGWRAGHVRDVHADMMALSLRIAAKALFGTEVEEDVLVIDDALNNILGELASRVVRPILILDAVPLPGHVRYRRAIRRIDEIVARIITERRTSTAAGNDFLSALMRARDEDGAAMSDRQLRDEVITFLLAGHETTALVLSWTIHLLSRHPEVDRALAAEVGDVVGQRAAAIDDVPFLRFTEHTITESMRLYPPAWAVGREARCDCQIGGFQVRAGTPILISPWVLHRDPRFFNEPEAFRPERWHHGLAQRLPRFAYMPFGGGPRICIGNRFAMIEAVLILTTLVQRFRFVADTNSPVSPIPSMTLRPKGGVRVMVERREINGPYG</sequence>
<keyword evidence="2 7" id="KW-0349">Heme</keyword>
<evidence type="ECO:0000313" key="11">
    <source>
        <dbReference type="Proteomes" id="UP001223720"/>
    </source>
</evidence>
<dbReference type="GO" id="GO:0005506">
    <property type="term" value="F:iron ion binding"/>
    <property type="evidence" value="ECO:0007669"/>
    <property type="project" value="InterPro"/>
</dbReference>
<comment type="similarity">
    <text evidence="1 8">Belongs to the cytochrome P450 family.</text>
</comment>